<evidence type="ECO:0000313" key="1">
    <source>
        <dbReference type="EMBL" id="EFU71477.1"/>
    </source>
</evidence>
<reference evidence="1 2" key="1">
    <citation type="submission" date="2010-12" db="EMBL/GenBank/DDBJ databases">
        <authorList>
            <person name="Muzny D."/>
            <person name="Qin X."/>
            <person name="Buhay C."/>
            <person name="Dugan-Rocha S."/>
            <person name="Ding Y."/>
            <person name="Chen G."/>
            <person name="Hawes A."/>
            <person name="Holder M."/>
            <person name="Jhangiani S."/>
            <person name="Johnson A."/>
            <person name="Khan Z."/>
            <person name="Li Z."/>
            <person name="Liu W."/>
            <person name="Liu X."/>
            <person name="Perez L."/>
            <person name="Shen H."/>
            <person name="Wang Q."/>
            <person name="Watt J."/>
            <person name="Xi L."/>
            <person name="Xin Y."/>
            <person name="Zhou J."/>
            <person name="Deng J."/>
            <person name="Jiang H."/>
            <person name="Liu Y."/>
            <person name="Qu J."/>
            <person name="Song X.-Z."/>
            <person name="Zhang L."/>
            <person name="Villasana D."/>
            <person name="Johnson A."/>
            <person name="Liu J."/>
            <person name="Liyanage D."/>
            <person name="Lorensuhewa L."/>
            <person name="Robinson T."/>
            <person name="Song A."/>
            <person name="Song B.-B."/>
            <person name="Dinh H."/>
            <person name="Thornton R."/>
            <person name="Coyle M."/>
            <person name="Francisco L."/>
            <person name="Jackson L."/>
            <person name="Javaid M."/>
            <person name="Korchina V."/>
            <person name="Kovar C."/>
            <person name="Mata R."/>
            <person name="Mathew T."/>
            <person name="Ngo R."/>
            <person name="Nguyen L."/>
            <person name="Nguyen N."/>
            <person name="Okwuonu G."/>
            <person name="Ongeri F."/>
            <person name="Pham C."/>
            <person name="Simmons D."/>
            <person name="Wilczek-Boney K."/>
            <person name="Hale W."/>
            <person name="Jakkamsetti A."/>
            <person name="Pham P."/>
            <person name="Ruth R."/>
            <person name="San Lucas F."/>
            <person name="Warren J."/>
            <person name="Zhang J."/>
            <person name="Zhao Z."/>
            <person name="Zhou C."/>
            <person name="Zhu D."/>
            <person name="Lee S."/>
            <person name="Bess C."/>
            <person name="Blankenburg K."/>
            <person name="Forbes L."/>
            <person name="Fu Q."/>
            <person name="Gubbala S."/>
            <person name="Hirani K."/>
            <person name="Jayaseelan J.C."/>
            <person name="Lara F."/>
            <person name="Munidasa M."/>
            <person name="Palculict T."/>
            <person name="Patil S."/>
            <person name="Pu L.-L."/>
            <person name="Saada N."/>
            <person name="Tang L."/>
            <person name="Weissenberger G."/>
            <person name="Zhu Y."/>
            <person name="Hemphill L."/>
            <person name="Shang Y."/>
            <person name="Youmans B."/>
            <person name="Ayvaz T."/>
            <person name="Ross M."/>
            <person name="Santibanez J."/>
            <person name="Aqrawi P."/>
            <person name="Gross S."/>
            <person name="Joshi V."/>
            <person name="Fowler G."/>
            <person name="Nazareth L."/>
            <person name="Reid J."/>
            <person name="Worley K."/>
            <person name="Petrosino J."/>
            <person name="Highlander S."/>
            <person name="Gibbs R."/>
        </authorList>
    </citation>
    <scope>NUCLEOTIDE SEQUENCE [LARGE SCALE GENOMIC DNA]</scope>
    <source>
        <strain evidence="1 2">JV21</strain>
    </source>
</reference>
<dbReference type="EMBL" id="AEPU01000025">
    <property type="protein sequence ID" value="EFU71477.1"/>
    <property type="molecule type" value="Genomic_DNA"/>
</dbReference>
<accession>A0A828QWT2</accession>
<sequence length="404" mass="48166">MKKRLAVQFYGHLRTYEKTYKSLFKHIVKINEADGWEVDFFIYTYDKFEHNTKTWHNHNSNLKNRFVLKSDEENLQRIFRPKALKIGHLEENEHGMLKSFEEGNKLRQAYEKEQGFKYDLIFYTRPDLIYISDLRINTYLDIYQNHPEFKHFGLDYKFYLVCHGQFKRLPVADPRYFLESMCFFANFNAGYINGCDEGVKILIDYTFNRDYFMQREDFIVGFGSDVKQKYGTLKREYEALKKVGSKENLKSLKAKNLELKIKKKQIALKEFVRPKFVLAQNESACFIVKQHLSYKLGQAMIECSKSFFGYVCLPYVLYYIKSTHKKENLETTQQFLDYEEAQNVKNHLSYKLGQGLLQRTRGGGGIMQSYIALLKFWIFDVKKIKKEFYKTSKFLKTKNDLTKI</sequence>
<dbReference type="AlphaFoldDB" id="A0A828QWT2"/>
<dbReference type="Proteomes" id="UP000005813">
    <property type="component" value="Unassembled WGS sequence"/>
</dbReference>
<protein>
    <recommendedName>
        <fullName evidence="3">Alpha-2,3-sialyltransferase</fullName>
    </recommendedName>
</protein>
<proteinExistence type="predicted"/>
<organism evidence="1 2">
    <name type="scientific">Campylobacter upsaliensis JV21</name>
    <dbReference type="NCBI Taxonomy" id="888826"/>
    <lineage>
        <taxon>Bacteria</taxon>
        <taxon>Pseudomonadati</taxon>
        <taxon>Campylobacterota</taxon>
        <taxon>Epsilonproteobacteria</taxon>
        <taxon>Campylobacterales</taxon>
        <taxon>Campylobacteraceae</taxon>
        <taxon>Campylobacter</taxon>
    </lineage>
</organism>
<evidence type="ECO:0008006" key="3">
    <source>
        <dbReference type="Google" id="ProtNLM"/>
    </source>
</evidence>
<evidence type="ECO:0000313" key="2">
    <source>
        <dbReference type="Proteomes" id="UP000005813"/>
    </source>
</evidence>
<dbReference type="RefSeq" id="WP_004277810.1">
    <property type="nucleotide sequence ID" value="NZ_GL622227.1"/>
</dbReference>
<comment type="caution">
    <text evidence="1">The sequence shown here is derived from an EMBL/GenBank/DDBJ whole genome shotgun (WGS) entry which is preliminary data.</text>
</comment>
<name>A0A828QWT2_CAMUP</name>
<gene>
    <name evidence="1" type="ORF">HMPREF9400_1263</name>
</gene>